<gene>
    <name evidence="5" type="primary">hit_2</name>
    <name evidence="5" type="ORF">NCTC8139_03146</name>
</gene>
<sequence>MSWTPDNPALNTGARGANTRLGAMASVFSMIINGDLPGRFVWKDEQAVAFLTIEPVTPGHVLVVPREEVDHWEQLDPELFAHLSGVAQKVGKAVKKAFDAPRIGLLIAGLEVPHVHIHVFQGLSLETFDLANANKNAKPEDLDAAAEKIRSALRELGFGEHVAD</sequence>
<dbReference type="Gene3D" id="3.30.428.10">
    <property type="entry name" value="HIT-like"/>
    <property type="match status" value="1"/>
</dbReference>
<evidence type="ECO:0000313" key="5">
    <source>
        <dbReference type="EMBL" id="VFA89579.1"/>
    </source>
</evidence>
<proteinExistence type="predicted"/>
<protein>
    <submittedName>
        <fullName evidence="5">Purine nucleoside phosphoramidase</fullName>
    </submittedName>
</protein>
<dbReference type="AlphaFoldDB" id="A0ABD7V608"/>
<feature type="short sequence motif" description="Histidine triad motif" evidence="2 3">
    <location>
        <begin position="114"/>
        <end position="118"/>
    </location>
</feature>
<reference evidence="5 6" key="1">
    <citation type="submission" date="2019-02" db="EMBL/GenBank/DDBJ databases">
        <authorList>
            <consortium name="Pathogen Informatics"/>
        </authorList>
    </citation>
    <scope>NUCLEOTIDE SEQUENCE [LARGE SCALE GENOMIC DNA]</scope>
    <source>
        <strain evidence="5 6">3012STDY6756503</strain>
    </source>
</reference>
<comment type="caution">
    <text evidence="5">The sequence shown here is derived from an EMBL/GenBank/DDBJ whole genome shotgun (WGS) entry which is preliminary data.</text>
</comment>
<dbReference type="SUPFAM" id="SSF54197">
    <property type="entry name" value="HIT-like"/>
    <property type="match status" value="1"/>
</dbReference>
<evidence type="ECO:0000256" key="2">
    <source>
        <dbReference type="PIRSR" id="PIRSR601310-3"/>
    </source>
</evidence>
<dbReference type="InterPro" id="IPR001310">
    <property type="entry name" value="Histidine_triad_HIT"/>
</dbReference>
<evidence type="ECO:0000256" key="1">
    <source>
        <dbReference type="PIRSR" id="PIRSR601310-1"/>
    </source>
</evidence>
<name>A0ABD7V608_9ACTN</name>
<dbReference type="InterPro" id="IPR036265">
    <property type="entry name" value="HIT-like_sf"/>
</dbReference>
<evidence type="ECO:0000256" key="3">
    <source>
        <dbReference type="PROSITE-ProRule" id="PRU00464"/>
    </source>
</evidence>
<dbReference type="PANTHER" id="PTHR46648">
    <property type="entry name" value="HIT FAMILY PROTEIN 1"/>
    <property type="match status" value="1"/>
</dbReference>
<dbReference type="EMBL" id="CAACYD010000007">
    <property type="protein sequence ID" value="VFA89579.1"/>
    <property type="molecule type" value="Genomic_DNA"/>
</dbReference>
<dbReference type="Pfam" id="PF01230">
    <property type="entry name" value="HIT"/>
    <property type="match status" value="1"/>
</dbReference>
<evidence type="ECO:0000313" key="6">
    <source>
        <dbReference type="Proteomes" id="UP000360750"/>
    </source>
</evidence>
<dbReference type="InterPro" id="IPR011146">
    <property type="entry name" value="HIT-like"/>
</dbReference>
<dbReference type="PRINTS" id="PR00332">
    <property type="entry name" value="HISTRIAD"/>
</dbReference>
<dbReference type="Proteomes" id="UP000360750">
    <property type="component" value="Unassembled WGS sequence"/>
</dbReference>
<dbReference type="PANTHER" id="PTHR46648:SF1">
    <property type="entry name" value="ADENOSINE 5'-MONOPHOSPHORAMIDASE HNT1"/>
    <property type="match status" value="1"/>
</dbReference>
<evidence type="ECO:0000259" key="4">
    <source>
        <dbReference type="PROSITE" id="PS51084"/>
    </source>
</evidence>
<feature type="domain" description="HIT" evidence="4">
    <location>
        <begin position="27"/>
        <end position="130"/>
    </location>
</feature>
<organism evidence="5 6">
    <name type="scientific">Gordonia paraffinivorans</name>
    <dbReference type="NCBI Taxonomy" id="175628"/>
    <lineage>
        <taxon>Bacteria</taxon>
        <taxon>Bacillati</taxon>
        <taxon>Actinomycetota</taxon>
        <taxon>Actinomycetes</taxon>
        <taxon>Mycobacteriales</taxon>
        <taxon>Gordoniaceae</taxon>
        <taxon>Gordonia</taxon>
    </lineage>
</organism>
<feature type="active site" description="Tele-AMP-histidine intermediate" evidence="1">
    <location>
        <position position="116"/>
    </location>
</feature>
<dbReference type="PROSITE" id="PS51084">
    <property type="entry name" value="HIT_2"/>
    <property type="match status" value="1"/>
</dbReference>
<accession>A0ABD7V608</accession>